<proteinExistence type="predicted"/>
<keyword evidence="3" id="KW-0808">Transferase</keyword>
<dbReference type="InterPro" id="IPR050194">
    <property type="entry name" value="Glycosyltransferase_grp1"/>
</dbReference>
<dbReference type="PANTHER" id="PTHR45947">
    <property type="entry name" value="SULFOQUINOVOSYL TRANSFERASE SQD2"/>
    <property type="match status" value="1"/>
</dbReference>
<dbReference type="Proteomes" id="UP000473905">
    <property type="component" value="Unassembled WGS sequence"/>
</dbReference>
<dbReference type="Gene3D" id="3.40.50.2000">
    <property type="entry name" value="Glycogen Phosphorylase B"/>
    <property type="match status" value="2"/>
</dbReference>
<protein>
    <submittedName>
        <fullName evidence="3">Glycosyltransferase family 1 protein</fullName>
    </submittedName>
</protein>
<dbReference type="Pfam" id="PF00534">
    <property type="entry name" value="Glycos_transf_1"/>
    <property type="match status" value="1"/>
</dbReference>
<comment type="caution">
    <text evidence="3">The sequence shown here is derived from an EMBL/GenBank/DDBJ whole genome shotgun (WGS) entry which is preliminary data.</text>
</comment>
<dbReference type="AlphaFoldDB" id="A0A5M5E6N5"/>
<feature type="domain" description="Glycosyl transferase family 1" evidence="1">
    <location>
        <begin position="198"/>
        <end position="305"/>
    </location>
</feature>
<evidence type="ECO:0000259" key="1">
    <source>
        <dbReference type="Pfam" id="PF00534"/>
    </source>
</evidence>
<dbReference type="InterPro" id="IPR001296">
    <property type="entry name" value="Glyco_trans_1"/>
</dbReference>
<gene>
    <name evidence="3" type="ORF">F3D66_28320</name>
</gene>
<accession>A0A5M5E6N5</accession>
<organism evidence="3 4">
    <name type="scientific">Bacteroides ovatus</name>
    <dbReference type="NCBI Taxonomy" id="28116"/>
    <lineage>
        <taxon>Bacteria</taxon>
        <taxon>Pseudomonadati</taxon>
        <taxon>Bacteroidota</taxon>
        <taxon>Bacteroidia</taxon>
        <taxon>Bacteroidales</taxon>
        <taxon>Bacteroidaceae</taxon>
        <taxon>Bacteroides</taxon>
    </lineage>
</organism>
<sequence>MKKVLIIAQGGLNRGGIQTVIMNYLRYLHNTYSFDIVVFSKDKRDYDEEFLSYGGQIFRMYYGGGSSRLGKQREKFLRFTKGYFYLKKILKDRGPYDVVHCHNGIESTFALKAAKKMNVPVRISQAHVIFDDHNNNYFFRVKNDFLKKIINKNATHQIGCSKLACDSSFFGSYFIIKNPFDSIVFSQTDYDENSFSCPVLIQVGNISNLKNQLYSAKILYHIVKRYKNARLIFVGKAYGGYDLLLNDYIESNSLKGNVEFHSATSNIPLLMSQACYLVQPSRTESFAIVLVEAQSMGLRCFASDVIPQEANAGGVRYLSIEDDPCIWANSIMHDFEQSGGCREHYDCSDYKAETISFEIDKIYNSK</sequence>
<evidence type="ECO:0000313" key="4">
    <source>
        <dbReference type="Proteomes" id="UP000473905"/>
    </source>
</evidence>
<dbReference type="InterPro" id="IPR028098">
    <property type="entry name" value="Glyco_trans_4-like_N"/>
</dbReference>
<dbReference type="GO" id="GO:0016757">
    <property type="term" value="F:glycosyltransferase activity"/>
    <property type="evidence" value="ECO:0007669"/>
    <property type="project" value="UniProtKB-ARBA"/>
</dbReference>
<evidence type="ECO:0000259" key="2">
    <source>
        <dbReference type="Pfam" id="PF13439"/>
    </source>
</evidence>
<dbReference type="SUPFAM" id="SSF53756">
    <property type="entry name" value="UDP-Glycosyltransferase/glycogen phosphorylase"/>
    <property type="match status" value="1"/>
</dbReference>
<reference evidence="3 4" key="1">
    <citation type="journal article" date="2019" name="Nat. Med.">
        <title>A library of human gut bacterial isolates paired with longitudinal multiomics data enables mechanistic microbiome research.</title>
        <authorList>
            <person name="Poyet M."/>
            <person name="Groussin M."/>
            <person name="Gibbons S.M."/>
            <person name="Avila-Pacheco J."/>
            <person name="Jiang X."/>
            <person name="Kearney S.M."/>
            <person name="Perrotta A.R."/>
            <person name="Berdy B."/>
            <person name="Zhao S."/>
            <person name="Lieberman T.D."/>
            <person name="Swanson P.K."/>
            <person name="Smith M."/>
            <person name="Roesemann S."/>
            <person name="Alexander J.E."/>
            <person name="Rich S.A."/>
            <person name="Livny J."/>
            <person name="Vlamakis H."/>
            <person name="Clish C."/>
            <person name="Bullock K."/>
            <person name="Deik A."/>
            <person name="Scott J."/>
            <person name="Pierce K.A."/>
            <person name="Xavier R.J."/>
            <person name="Alm E.J."/>
        </authorList>
    </citation>
    <scope>NUCLEOTIDE SEQUENCE [LARGE SCALE GENOMIC DNA]</scope>
    <source>
        <strain evidence="3 4">BIOML-A134</strain>
    </source>
</reference>
<keyword evidence="4" id="KW-1185">Reference proteome</keyword>
<evidence type="ECO:0000313" key="3">
    <source>
        <dbReference type="EMBL" id="KAA4089120.1"/>
    </source>
</evidence>
<name>A0A5M5E6N5_BACOV</name>
<dbReference type="Pfam" id="PF13439">
    <property type="entry name" value="Glyco_transf_4"/>
    <property type="match status" value="1"/>
</dbReference>
<feature type="domain" description="Glycosyltransferase subfamily 4-like N-terminal" evidence="2">
    <location>
        <begin position="15"/>
        <end position="152"/>
    </location>
</feature>
<dbReference type="PANTHER" id="PTHR45947:SF3">
    <property type="entry name" value="SULFOQUINOVOSYL TRANSFERASE SQD2"/>
    <property type="match status" value="1"/>
</dbReference>
<dbReference type="EMBL" id="VWKB01000061">
    <property type="protein sequence ID" value="KAA4089120.1"/>
    <property type="molecule type" value="Genomic_DNA"/>
</dbReference>